<evidence type="ECO:0000256" key="6">
    <source>
        <dbReference type="ARBA" id="ARBA00016139"/>
    </source>
</evidence>
<keyword evidence="13" id="KW-1185">Reference proteome</keyword>
<comment type="pathway">
    <text evidence="2">Phospholipid metabolism; CDP-diacylglycerol biosynthesis; CDP-diacylglycerol from sn-glycerol 3-phosphate: step 2/3.</text>
</comment>
<comment type="domain">
    <text evidence="9">The HXXXXD motif is essential for acyltransferase activity and may constitute the binding site for the phosphate moiety of the glycerol-3-phosphate.</text>
</comment>
<gene>
    <name evidence="12" type="ORF">KEM10_15175</name>
</gene>
<dbReference type="PANTHER" id="PTHR10434:SF11">
    <property type="entry name" value="1-ACYL-SN-GLYCEROL-3-PHOSPHATE ACYLTRANSFERASE"/>
    <property type="match status" value="1"/>
</dbReference>
<feature type="domain" description="Phospholipid/glycerol acyltransferase" evidence="11">
    <location>
        <begin position="77"/>
        <end position="191"/>
    </location>
</feature>
<evidence type="ECO:0000313" key="12">
    <source>
        <dbReference type="EMBL" id="MBS2099636.1"/>
    </source>
</evidence>
<evidence type="ECO:0000256" key="9">
    <source>
        <dbReference type="RuleBase" id="RU361267"/>
    </source>
</evidence>
<dbReference type="PANTHER" id="PTHR10434">
    <property type="entry name" value="1-ACYL-SN-GLYCEROL-3-PHOSPHATE ACYLTRANSFERASE"/>
    <property type="match status" value="1"/>
</dbReference>
<feature type="transmembrane region" description="Helical" evidence="10">
    <location>
        <begin position="12"/>
        <end position="39"/>
    </location>
</feature>
<evidence type="ECO:0000256" key="7">
    <source>
        <dbReference type="ARBA" id="ARBA00022679"/>
    </source>
</evidence>
<evidence type="ECO:0000256" key="5">
    <source>
        <dbReference type="ARBA" id="ARBA00013211"/>
    </source>
</evidence>
<organism evidence="12 13">
    <name type="scientific">Carboxylicivirga linearis</name>
    <dbReference type="NCBI Taxonomy" id="1628157"/>
    <lineage>
        <taxon>Bacteria</taxon>
        <taxon>Pseudomonadati</taxon>
        <taxon>Bacteroidota</taxon>
        <taxon>Bacteroidia</taxon>
        <taxon>Marinilabiliales</taxon>
        <taxon>Marinilabiliaceae</taxon>
        <taxon>Carboxylicivirga</taxon>
    </lineage>
</organism>
<evidence type="ECO:0000256" key="2">
    <source>
        <dbReference type="ARBA" id="ARBA00004728"/>
    </source>
</evidence>
<dbReference type="CDD" id="cd07989">
    <property type="entry name" value="LPLAT_AGPAT-like"/>
    <property type="match status" value="1"/>
</dbReference>
<dbReference type="Pfam" id="PF01553">
    <property type="entry name" value="Acyltransferase"/>
    <property type="match status" value="1"/>
</dbReference>
<dbReference type="EC" id="2.3.1.51" evidence="5 9"/>
<evidence type="ECO:0000256" key="1">
    <source>
        <dbReference type="ARBA" id="ARBA00001141"/>
    </source>
</evidence>
<comment type="caution">
    <text evidence="12">The sequence shown here is derived from an EMBL/GenBank/DDBJ whole genome shotgun (WGS) entry which is preliminary data.</text>
</comment>
<keyword evidence="10" id="KW-0472">Membrane</keyword>
<evidence type="ECO:0000259" key="11">
    <source>
        <dbReference type="SMART" id="SM00563"/>
    </source>
</evidence>
<proteinExistence type="inferred from homology"/>
<evidence type="ECO:0000256" key="4">
    <source>
        <dbReference type="ARBA" id="ARBA00008655"/>
    </source>
</evidence>
<dbReference type="Proteomes" id="UP000708576">
    <property type="component" value="Unassembled WGS sequence"/>
</dbReference>
<dbReference type="SUPFAM" id="SSF69593">
    <property type="entry name" value="Glycerol-3-phosphate (1)-acyltransferase"/>
    <property type="match status" value="1"/>
</dbReference>
<keyword evidence="7 9" id="KW-0808">Transferase</keyword>
<dbReference type="SMART" id="SM00563">
    <property type="entry name" value="PlsC"/>
    <property type="match status" value="1"/>
</dbReference>
<keyword evidence="9" id="KW-1208">Phospholipid metabolism</keyword>
<evidence type="ECO:0000256" key="10">
    <source>
        <dbReference type="SAM" id="Phobius"/>
    </source>
</evidence>
<keyword evidence="9" id="KW-0594">Phospholipid biosynthesis</keyword>
<dbReference type="RefSeq" id="WP_212216878.1">
    <property type="nucleotide sequence ID" value="NZ_JAGUCO010000013.1"/>
</dbReference>
<dbReference type="NCBIfam" id="TIGR00530">
    <property type="entry name" value="AGP_acyltrn"/>
    <property type="match status" value="1"/>
</dbReference>
<keyword evidence="10" id="KW-0812">Transmembrane</keyword>
<comment type="similarity">
    <text evidence="4 9">Belongs to the 1-acyl-sn-glycerol-3-phosphate acyltransferase family.</text>
</comment>
<evidence type="ECO:0000313" key="13">
    <source>
        <dbReference type="Proteomes" id="UP000708576"/>
    </source>
</evidence>
<dbReference type="GO" id="GO:0016746">
    <property type="term" value="F:acyltransferase activity"/>
    <property type="evidence" value="ECO:0007669"/>
    <property type="project" value="UniProtKB-KW"/>
</dbReference>
<sequence length="244" mass="27798">MKKIGYWLYQPYKFLVFIPLFLVFSIVFSLFAAGFSIIVNPKVGSFWGATWARFTGCITPMFVKVKGRENINKKQSYVIVANHQSGYDIFTLYGWIGIDFRWIMKKELRKAPAIGYASYKVGHIFLDRSSPRAAIESINEAKQKLINGTSVVIFPEGTRSGSNTMGSFKKGAFKIAFELELPILPVTLVNTHKIYRKGFQLLPGTVEMHIHQPINTVEYMNKQDELREKTRNIIASSLPLEENS</sequence>
<name>A0ABS5JXK3_9BACT</name>
<dbReference type="InterPro" id="IPR004552">
    <property type="entry name" value="AGP_acyltrans"/>
</dbReference>
<comment type="pathway">
    <text evidence="3">Lipid metabolism.</text>
</comment>
<comment type="catalytic activity">
    <reaction evidence="1 9">
        <text>a 1-acyl-sn-glycero-3-phosphate + an acyl-CoA = a 1,2-diacyl-sn-glycero-3-phosphate + CoA</text>
        <dbReference type="Rhea" id="RHEA:19709"/>
        <dbReference type="ChEBI" id="CHEBI:57287"/>
        <dbReference type="ChEBI" id="CHEBI:57970"/>
        <dbReference type="ChEBI" id="CHEBI:58342"/>
        <dbReference type="ChEBI" id="CHEBI:58608"/>
        <dbReference type="EC" id="2.3.1.51"/>
    </reaction>
</comment>
<reference evidence="12 13" key="1">
    <citation type="journal article" date="2015" name="Int. J. Syst. Evol. Microbiol.">
        <title>Carboxylicivirga linearis sp. nov., isolated from a sea cucumber culture pond.</title>
        <authorList>
            <person name="Wang F.Q."/>
            <person name="Zhou Y.X."/>
            <person name="Lin X.Z."/>
            <person name="Chen G.J."/>
            <person name="Du Z.J."/>
        </authorList>
    </citation>
    <scope>NUCLEOTIDE SEQUENCE [LARGE SCALE GENOMIC DNA]</scope>
    <source>
        <strain evidence="12 13">FB218</strain>
    </source>
</reference>
<protein>
    <recommendedName>
        <fullName evidence="6 9">1-acyl-sn-glycerol-3-phosphate acyltransferase</fullName>
        <ecNumber evidence="5 9">2.3.1.51</ecNumber>
    </recommendedName>
</protein>
<keyword evidence="9" id="KW-0444">Lipid biosynthesis</keyword>
<evidence type="ECO:0000256" key="3">
    <source>
        <dbReference type="ARBA" id="ARBA00005189"/>
    </source>
</evidence>
<keyword evidence="9" id="KW-0443">Lipid metabolism</keyword>
<dbReference type="InterPro" id="IPR002123">
    <property type="entry name" value="Plipid/glycerol_acylTrfase"/>
</dbReference>
<keyword evidence="8 9" id="KW-0012">Acyltransferase</keyword>
<keyword evidence="10" id="KW-1133">Transmembrane helix</keyword>
<accession>A0ABS5JXK3</accession>
<dbReference type="EMBL" id="JAGUCO010000013">
    <property type="protein sequence ID" value="MBS2099636.1"/>
    <property type="molecule type" value="Genomic_DNA"/>
</dbReference>
<evidence type="ECO:0000256" key="8">
    <source>
        <dbReference type="ARBA" id="ARBA00023315"/>
    </source>
</evidence>